<proteinExistence type="predicted"/>
<evidence type="ECO:0008006" key="3">
    <source>
        <dbReference type="Google" id="ProtNLM"/>
    </source>
</evidence>
<dbReference type="EMBL" id="ACCL02000025">
    <property type="protein sequence ID" value="EET58757.1"/>
    <property type="molecule type" value="Genomic_DNA"/>
</dbReference>
<reference evidence="1" key="1">
    <citation type="submission" date="2009-07" db="EMBL/GenBank/DDBJ databases">
        <authorList>
            <person name="Weinstock G."/>
            <person name="Sodergren E."/>
            <person name="Clifton S."/>
            <person name="Fulton L."/>
            <person name="Fulton B."/>
            <person name="Courtney L."/>
            <person name="Fronick C."/>
            <person name="Harrison M."/>
            <person name="Strong C."/>
            <person name="Farmer C."/>
            <person name="Delahaunty K."/>
            <person name="Markovic C."/>
            <person name="Hall O."/>
            <person name="Minx P."/>
            <person name="Tomlinson C."/>
            <person name="Mitreva M."/>
            <person name="Nelson J."/>
            <person name="Hou S."/>
            <person name="Wollam A."/>
            <person name="Pepin K.H."/>
            <person name="Johnson M."/>
            <person name="Bhonagiri V."/>
            <person name="Nash W.E."/>
            <person name="Warren W."/>
            <person name="Chinwalla A."/>
            <person name="Mardis E.R."/>
            <person name="Wilson R.K."/>
        </authorList>
    </citation>
    <scope>NUCLEOTIDE SEQUENCE [LARGE SCALE GENOMIC DNA]</scope>
    <source>
        <strain evidence="1">DSM 14469</strain>
    </source>
</reference>
<organism evidence="1 2">
    <name type="scientific">Marvinbryantia formatexigens DSM 14469</name>
    <dbReference type="NCBI Taxonomy" id="478749"/>
    <lineage>
        <taxon>Bacteria</taxon>
        <taxon>Bacillati</taxon>
        <taxon>Bacillota</taxon>
        <taxon>Clostridia</taxon>
        <taxon>Lachnospirales</taxon>
        <taxon>Lachnospiraceae</taxon>
        <taxon>Marvinbryantia</taxon>
    </lineage>
</organism>
<dbReference type="Proteomes" id="UP000005561">
    <property type="component" value="Unassembled WGS sequence"/>
</dbReference>
<dbReference type="OrthoDB" id="580775at2"/>
<sequence length="436" mass="50803">MKLHLQKKLINLTTFYYLLILERDFSKNPRKRKKKQNENVHRLMKAAYEIPFYRKRFEEHHLTTEDFHCAEDLAKFPVLTKAELREWMKELYEANPGKRDSWDATSTSGSTGVPLTLYQSQREHACANASWIRILMSFGYKPFTGKMVSFESSYRAEKKKKDSVLQNLGILRRRIISEKRCVGDGTADVIRELNEYAPDLICLRKNCIVRIALYAQQHKLKVQKPKWYIPVSEMVDEVTRQILEKTFGPGLVDCYGSDETGSCLVKRPGKDYYDLCCDTHVVNIYDSENHLADDGRMILTPLYKTDFPLINYDIGDTASSYMKDGIRYVTTIHGRLNDMVKHENGEDTSVLELRKIPNGITGIAQFRYVQETYHDLRVELVRDPQDKTHSREEIAGFFRSRLKELFGDEFRIEVIWLDVIPPDPNGKLRCFVCNVK</sequence>
<dbReference type="Gene3D" id="3.40.50.12780">
    <property type="entry name" value="N-terminal domain of ligase-like"/>
    <property type="match status" value="1"/>
</dbReference>
<protein>
    <recommendedName>
        <fullName evidence="3">AMP-dependent synthetase/ligase domain-containing protein</fullName>
    </recommendedName>
</protein>
<dbReference type="SUPFAM" id="SSF56801">
    <property type="entry name" value="Acetyl-CoA synthetase-like"/>
    <property type="match status" value="1"/>
</dbReference>
<name>C6LKM0_9FIRM</name>
<accession>C6LKM0</accession>
<evidence type="ECO:0000313" key="1">
    <source>
        <dbReference type="EMBL" id="EET58757.1"/>
    </source>
</evidence>
<dbReference type="InterPro" id="IPR042099">
    <property type="entry name" value="ANL_N_sf"/>
</dbReference>
<evidence type="ECO:0000313" key="2">
    <source>
        <dbReference type="Proteomes" id="UP000005561"/>
    </source>
</evidence>
<dbReference type="InterPro" id="IPR053158">
    <property type="entry name" value="CapK_Type1_Caps_Biosynth"/>
</dbReference>
<gene>
    <name evidence="1" type="ORF">BRYFOR_09216</name>
</gene>
<dbReference type="eggNOG" id="COG1541">
    <property type="taxonomic scope" value="Bacteria"/>
</dbReference>
<dbReference type="AlphaFoldDB" id="C6LKM0"/>
<comment type="caution">
    <text evidence="1">The sequence shown here is derived from an EMBL/GenBank/DDBJ whole genome shotgun (WGS) entry which is preliminary data.</text>
</comment>
<dbReference type="PANTHER" id="PTHR36932:SF1">
    <property type="entry name" value="CAPSULAR POLYSACCHARIDE BIOSYNTHESIS PROTEIN"/>
    <property type="match status" value="1"/>
</dbReference>
<dbReference type="PANTHER" id="PTHR36932">
    <property type="entry name" value="CAPSULAR POLYSACCHARIDE BIOSYNTHESIS PROTEIN"/>
    <property type="match status" value="1"/>
</dbReference>
<dbReference type="STRING" id="168384.SAMN05660368_03056"/>
<keyword evidence="2" id="KW-1185">Reference proteome</keyword>
<dbReference type="RefSeq" id="WP_006863969.1">
    <property type="nucleotide sequence ID" value="NZ_ACCL02000025.1"/>
</dbReference>